<evidence type="ECO:0000313" key="2">
    <source>
        <dbReference type="EMBL" id="PKC51301.1"/>
    </source>
</evidence>
<feature type="compositionally biased region" description="Gly residues" evidence="1">
    <location>
        <begin position="18"/>
        <end position="31"/>
    </location>
</feature>
<comment type="caution">
    <text evidence="2">The sequence shown here is derived from an EMBL/GenBank/DDBJ whole genome shotgun (WGS) entry which is preliminary data.</text>
</comment>
<gene>
    <name evidence="2" type="ORF">RhiirA1_484047</name>
</gene>
<dbReference type="EMBL" id="LLXH01007900">
    <property type="protein sequence ID" value="PKC51301.1"/>
    <property type="molecule type" value="Genomic_DNA"/>
</dbReference>
<reference evidence="2 3" key="2">
    <citation type="submission" date="2017-10" db="EMBL/GenBank/DDBJ databases">
        <title>Genome analyses suggest a sexual origin of heterokaryosis in a supposedly ancient asexual fungus.</title>
        <authorList>
            <person name="Corradi N."/>
            <person name="Sedzielewska K."/>
            <person name="Noel J."/>
            <person name="Charron P."/>
            <person name="Farinelli L."/>
            <person name="Marton T."/>
            <person name="Kruger M."/>
            <person name="Pelin A."/>
            <person name="Brachmann A."/>
            <person name="Corradi N."/>
        </authorList>
    </citation>
    <scope>NUCLEOTIDE SEQUENCE [LARGE SCALE GENOMIC DNA]</scope>
    <source>
        <strain evidence="2 3">A1</strain>
    </source>
</reference>
<reference evidence="2 3" key="1">
    <citation type="submission" date="2017-10" db="EMBL/GenBank/DDBJ databases">
        <title>Extensive intraspecific genome diversity in a model arbuscular mycorrhizal fungus.</title>
        <authorList>
            <person name="Chen E.C.H."/>
            <person name="Morin E."/>
            <person name="Baudet D."/>
            <person name="Noel J."/>
            <person name="Ndikumana S."/>
            <person name="Charron P."/>
            <person name="St-Onge C."/>
            <person name="Giorgi J."/>
            <person name="Grigoriev I.V."/>
            <person name="Roux C."/>
            <person name="Martin F.M."/>
            <person name="Corradi N."/>
        </authorList>
    </citation>
    <scope>NUCLEOTIDE SEQUENCE [LARGE SCALE GENOMIC DNA]</scope>
    <source>
        <strain evidence="2 3">A1</strain>
    </source>
</reference>
<dbReference type="AlphaFoldDB" id="A0A2N0QJR6"/>
<proteinExistence type="predicted"/>
<dbReference type="VEuPathDB" id="FungiDB:RhiirA1_484047"/>
<feature type="region of interest" description="Disordered" evidence="1">
    <location>
        <begin position="1"/>
        <end position="55"/>
    </location>
</feature>
<feature type="non-terminal residue" evidence="2">
    <location>
        <position position="1"/>
    </location>
</feature>
<dbReference type="Proteomes" id="UP000232688">
    <property type="component" value="Unassembled WGS sequence"/>
</dbReference>
<feature type="non-terminal residue" evidence="2">
    <location>
        <position position="99"/>
    </location>
</feature>
<accession>A0A2N0QJR6</accession>
<protein>
    <submittedName>
        <fullName evidence="2">Uncharacterized protein</fullName>
    </submittedName>
</protein>
<organism evidence="2 3">
    <name type="scientific">Rhizophagus irregularis</name>
    <dbReference type="NCBI Taxonomy" id="588596"/>
    <lineage>
        <taxon>Eukaryota</taxon>
        <taxon>Fungi</taxon>
        <taxon>Fungi incertae sedis</taxon>
        <taxon>Mucoromycota</taxon>
        <taxon>Glomeromycotina</taxon>
        <taxon>Glomeromycetes</taxon>
        <taxon>Glomerales</taxon>
        <taxon>Glomeraceae</taxon>
        <taxon>Rhizophagus</taxon>
    </lineage>
</organism>
<evidence type="ECO:0000256" key="1">
    <source>
        <dbReference type="SAM" id="MobiDB-lite"/>
    </source>
</evidence>
<sequence>NDIGGGFDDSKTNPGNNGSSGGGGSGSGGGSKTPEEQNETDPHESTITVENQNGETKVQLTLSDWIVKTQNLKGGNLIITDETGTKIEVPTSLDILSLP</sequence>
<name>A0A2N0QJR6_9GLOM</name>
<feature type="compositionally biased region" description="Polar residues" evidence="1">
    <location>
        <begin position="45"/>
        <end position="55"/>
    </location>
</feature>
<evidence type="ECO:0000313" key="3">
    <source>
        <dbReference type="Proteomes" id="UP000232688"/>
    </source>
</evidence>